<feature type="transmembrane region" description="Helical" evidence="6">
    <location>
        <begin position="217"/>
        <end position="235"/>
    </location>
</feature>
<evidence type="ECO:0000256" key="5">
    <source>
        <dbReference type="ARBA" id="ARBA00023136"/>
    </source>
</evidence>
<feature type="transmembrane region" description="Helical" evidence="6">
    <location>
        <begin position="241"/>
        <end position="260"/>
    </location>
</feature>
<feature type="transmembrane region" description="Helical" evidence="6">
    <location>
        <begin position="159"/>
        <end position="180"/>
    </location>
</feature>
<evidence type="ECO:0000256" key="4">
    <source>
        <dbReference type="ARBA" id="ARBA00022989"/>
    </source>
</evidence>
<accession>A0A4Q2JKZ2</accession>
<dbReference type="InterPro" id="IPR004307">
    <property type="entry name" value="TspO_MBR"/>
</dbReference>
<dbReference type="PANTHER" id="PTHR33802">
    <property type="entry name" value="SI:CH211-161H7.5-RELATED"/>
    <property type="match status" value="1"/>
</dbReference>
<dbReference type="Gene3D" id="1.20.1260.100">
    <property type="entry name" value="TspO/MBR protein"/>
    <property type="match status" value="1"/>
</dbReference>
<evidence type="ECO:0000313" key="8">
    <source>
        <dbReference type="Proteomes" id="UP000292935"/>
    </source>
</evidence>
<feature type="transmembrane region" description="Helical" evidence="6">
    <location>
        <begin position="64"/>
        <end position="85"/>
    </location>
</feature>
<keyword evidence="8" id="KW-1185">Reference proteome</keyword>
<protein>
    <submittedName>
        <fullName evidence="7">Tryptophan-rich sensory protein</fullName>
    </submittedName>
</protein>
<dbReference type="EMBL" id="SDPO01000002">
    <property type="protein sequence ID" value="RXZ48791.1"/>
    <property type="molecule type" value="Genomic_DNA"/>
</dbReference>
<keyword evidence="4 6" id="KW-1133">Transmembrane helix</keyword>
<comment type="similarity">
    <text evidence="2">Belongs to the TspO/BZRP family.</text>
</comment>
<dbReference type="GO" id="GO:0016020">
    <property type="term" value="C:membrane"/>
    <property type="evidence" value="ECO:0007669"/>
    <property type="project" value="UniProtKB-SubCell"/>
</dbReference>
<name>A0A4Q2JKZ2_9MICO</name>
<dbReference type="RefSeq" id="WP_129231094.1">
    <property type="nucleotide sequence ID" value="NZ_SDPO01000002.1"/>
</dbReference>
<reference evidence="7 8" key="1">
    <citation type="submission" date="2019-01" db="EMBL/GenBank/DDBJ databases">
        <authorList>
            <person name="Li J."/>
        </authorList>
    </citation>
    <scope>NUCLEOTIDE SEQUENCE [LARGE SCALE GENOMIC DNA]</scope>
    <source>
        <strain evidence="7 8">CCUG 35506</strain>
    </source>
</reference>
<keyword evidence="5 6" id="KW-0472">Membrane</keyword>
<feature type="transmembrane region" description="Helical" evidence="6">
    <location>
        <begin position="97"/>
        <end position="114"/>
    </location>
</feature>
<dbReference type="InterPro" id="IPR038330">
    <property type="entry name" value="TspO/MBR-related_sf"/>
</dbReference>
<comment type="caution">
    <text evidence="7">The sequence shown here is derived from an EMBL/GenBank/DDBJ whole genome shotgun (WGS) entry which is preliminary data.</text>
</comment>
<dbReference type="Pfam" id="PF03073">
    <property type="entry name" value="TspO_MBR"/>
    <property type="match status" value="1"/>
</dbReference>
<evidence type="ECO:0000256" key="3">
    <source>
        <dbReference type="ARBA" id="ARBA00022692"/>
    </source>
</evidence>
<evidence type="ECO:0000256" key="2">
    <source>
        <dbReference type="ARBA" id="ARBA00007524"/>
    </source>
</evidence>
<dbReference type="Proteomes" id="UP000292935">
    <property type="component" value="Unassembled WGS sequence"/>
</dbReference>
<proteinExistence type="inferred from homology"/>
<feature type="transmembrane region" description="Helical" evidence="6">
    <location>
        <begin position="192"/>
        <end position="210"/>
    </location>
</feature>
<dbReference type="OrthoDB" id="5189031at2"/>
<dbReference type="PANTHER" id="PTHR33802:SF1">
    <property type="entry name" value="XK-RELATED PROTEIN"/>
    <property type="match status" value="1"/>
</dbReference>
<sequence length="273" mass="27805">MTSTSAELTTPRGDLARQITVAVSAALAVIGAFIGSGAAGGTPVQDASGGALAADATLLAPGGGAFSIWSVIYVGLVAYAVWQFLPAQRAAERQRRLGYLVAASLVLNAAWILSIQFDQLALSVPVIVALLVVLILAFRICRATRPAGPVDAVLTDGTIGLYLGWVSVATAANITAVLVAAGFDGWGLAPEVWAIGVLAVVGIIGVWLAVWDRGRIAPTISLAWGLSWIAAARLTDAPPSTPTAVAAIAAAAAIVIATIWSRLATMRARSTSA</sequence>
<gene>
    <name evidence="7" type="ORF">ESP57_07320</name>
</gene>
<dbReference type="AlphaFoldDB" id="A0A4Q2JKZ2"/>
<organism evidence="7 8">
    <name type="scientific">Agromyces fucosus</name>
    <dbReference type="NCBI Taxonomy" id="41985"/>
    <lineage>
        <taxon>Bacteria</taxon>
        <taxon>Bacillati</taxon>
        <taxon>Actinomycetota</taxon>
        <taxon>Actinomycetes</taxon>
        <taxon>Micrococcales</taxon>
        <taxon>Microbacteriaceae</taxon>
        <taxon>Agromyces</taxon>
    </lineage>
</organism>
<feature type="transmembrane region" description="Helical" evidence="6">
    <location>
        <begin position="120"/>
        <end position="138"/>
    </location>
</feature>
<evidence type="ECO:0000256" key="1">
    <source>
        <dbReference type="ARBA" id="ARBA00004141"/>
    </source>
</evidence>
<keyword evidence="3 6" id="KW-0812">Transmembrane</keyword>
<comment type="subcellular location">
    <subcellularLocation>
        <location evidence="1">Membrane</location>
        <topology evidence="1">Multi-pass membrane protein</topology>
    </subcellularLocation>
</comment>
<evidence type="ECO:0000313" key="7">
    <source>
        <dbReference type="EMBL" id="RXZ48791.1"/>
    </source>
</evidence>
<feature type="transmembrane region" description="Helical" evidence="6">
    <location>
        <begin position="21"/>
        <end position="44"/>
    </location>
</feature>
<evidence type="ECO:0000256" key="6">
    <source>
        <dbReference type="SAM" id="Phobius"/>
    </source>
</evidence>